<evidence type="ECO:0000256" key="1">
    <source>
        <dbReference type="ARBA" id="ARBA00004651"/>
    </source>
</evidence>
<feature type="transmembrane region" description="Helical" evidence="12">
    <location>
        <begin position="321"/>
        <end position="341"/>
    </location>
</feature>
<feature type="transmembrane region" description="Helical" evidence="12">
    <location>
        <begin position="436"/>
        <end position="454"/>
    </location>
</feature>
<feature type="domain" description="Piezo TM1-24" evidence="16">
    <location>
        <begin position="403"/>
        <end position="703"/>
    </location>
</feature>
<dbReference type="Pfam" id="PF15917">
    <property type="entry name" value="Piezo_TM25-28"/>
    <property type="match status" value="1"/>
</dbReference>
<feature type="domain" description="Piezo TM1-24" evidence="16">
    <location>
        <begin position="26"/>
        <end position="350"/>
    </location>
</feature>
<keyword evidence="5 12" id="KW-0812">Transmembrane</keyword>
<dbReference type="InterPro" id="IPR056769">
    <property type="entry name" value="Piezo_TM1-24"/>
</dbReference>
<feature type="transmembrane region" description="Helical" evidence="12">
    <location>
        <begin position="624"/>
        <end position="643"/>
    </location>
</feature>
<feature type="domain" description="Piezo THU9 and anchor" evidence="17">
    <location>
        <begin position="1849"/>
        <end position="2086"/>
    </location>
</feature>
<feature type="transmembrane region" description="Helical" evidence="12">
    <location>
        <begin position="990"/>
        <end position="1008"/>
    </location>
</feature>
<feature type="transmembrane region" description="Helical" evidence="12">
    <location>
        <begin position="1490"/>
        <end position="1511"/>
    </location>
</feature>
<dbReference type="Pfam" id="PF24871">
    <property type="entry name" value="Piezo_TM1-24"/>
    <property type="match status" value="2"/>
</dbReference>
<feature type="compositionally biased region" description="Basic and acidic residues" evidence="11">
    <location>
        <begin position="1341"/>
        <end position="1350"/>
    </location>
</feature>
<dbReference type="InterPro" id="IPR031334">
    <property type="entry name" value="Piezo_cap_dom"/>
</dbReference>
<feature type="transmembrane region" description="Helical" evidence="12">
    <location>
        <begin position="833"/>
        <end position="851"/>
    </location>
</feature>
<feature type="transmembrane region" description="Helical" evidence="12">
    <location>
        <begin position="1922"/>
        <end position="1943"/>
    </location>
</feature>
<keyword evidence="6 12" id="KW-1133">Transmembrane helix</keyword>
<organism evidence="18 19">
    <name type="scientific">Scophthalmus maximus</name>
    <name type="common">Turbot</name>
    <name type="synonym">Psetta maxima</name>
    <dbReference type="NCBI Taxonomy" id="52904"/>
    <lineage>
        <taxon>Eukaryota</taxon>
        <taxon>Metazoa</taxon>
        <taxon>Chordata</taxon>
        <taxon>Craniata</taxon>
        <taxon>Vertebrata</taxon>
        <taxon>Euteleostomi</taxon>
        <taxon>Actinopterygii</taxon>
        <taxon>Neopterygii</taxon>
        <taxon>Teleostei</taxon>
        <taxon>Neoteleostei</taxon>
        <taxon>Acanthomorphata</taxon>
        <taxon>Carangaria</taxon>
        <taxon>Pleuronectiformes</taxon>
        <taxon>Pleuronectoidei</taxon>
        <taxon>Scophthalmidae</taxon>
        <taxon>Scophthalmus</taxon>
    </lineage>
</organism>
<dbReference type="InterPro" id="IPR031805">
    <property type="entry name" value="Piezo_TM25-28"/>
</dbReference>
<keyword evidence="10" id="KW-0175">Coiled coil</keyword>
<evidence type="ECO:0000259" key="14">
    <source>
        <dbReference type="Pfam" id="PF15917"/>
    </source>
</evidence>
<feature type="transmembrane region" description="Helical" evidence="12">
    <location>
        <begin position="1142"/>
        <end position="1160"/>
    </location>
</feature>
<feature type="transmembrane region" description="Helical" evidence="12">
    <location>
        <begin position="598"/>
        <end position="617"/>
    </location>
</feature>
<keyword evidence="9" id="KW-0407">Ion channel</keyword>
<feature type="transmembrane region" description="Helical" evidence="12">
    <location>
        <begin position="2324"/>
        <end position="2347"/>
    </location>
</feature>
<keyword evidence="8 12" id="KW-0472">Membrane</keyword>
<dbReference type="InterPro" id="IPR056770">
    <property type="entry name" value="Piezo_THU9_anchor"/>
</dbReference>
<evidence type="ECO:0000259" key="17">
    <source>
        <dbReference type="Pfam" id="PF24874"/>
    </source>
</evidence>
<dbReference type="GO" id="GO:0008381">
    <property type="term" value="F:mechanosensitive monoatomic ion channel activity"/>
    <property type="evidence" value="ECO:0007669"/>
    <property type="project" value="InterPro"/>
</dbReference>
<feature type="transmembrane region" description="Helical" evidence="12">
    <location>
        <begin position="1955"/>
        <end position="1972"/>
    </location>
</feature>
<evidence type="ECO:0000256" key="6">
    <source>
        <dbReference type="ARBA" id="ARBA00022989"/>
    </source>
</evidence>
<dbReference type="Pfam" id="PF12166">
    <property type="entry name" value="Piezo_cap"/>
    <property type="match status" value="1"/>
</dbReference>
<dbReference type="PANTHER" id="PTHR47049">
    <property type="entry name" value="PIEZO-TYPE MECHANOSENSITIVE ION CHANNEL HOMOLOG"/>
    <property type="match status" value="1"/>
</dbReference>
<protein>
    <submittedName>
        <fullName evidence="18">Piezo type mechanosensitive ion channel component 1 (Er blood group)</fullName>
    </submittedName>
</protein>
<evidence type="ECO:0000256" key="3">
    <source>
        <dbReference type="ARBA" id="ARBA00022448"/>
    </source>
</evidence>
<feature type="region of interest" description="Disordered" evidence="11">
    <location>
        <begin position="1749"/>
        <end position="1795"/>
    </location>
</feature>
<dbReference type="InterPro" id="IPR027272">
    <property type="entry name" value="Piezo"/>
</dbReference>
<dbReference type="Proteomes" id="UP000694558">
    <property type="component" value="Chromosome 15"/>
</dbReference>
<evidence type="ECO:0000256" key="12">
    <source>
        <dbReference type="SAM" id="Phobius"/>
    </source>
</evidence>
<comment type="subcellular location">
    <subcellularLocation>
        <location evidence="1">Cell membrane</location>
        <topology evidence="1">Multi-pass membrane protein</topology>
    </subcellularLocation>
</comment>
<feature type="transmembrane region" description="Helical" evidence="12">
    <location>
        <begin position="254"/>
        <end position="277"/>
    </location>
</feature>
<feature type="transmembrane region" description="Helical" evidence="12">
    <location>
        <begin position="1197"/>
        <end position="1221"/>
    </location>
</feature>
<evidence type="ECO:0000259" key="16">
    <source>
        <dbReference type="Pfam" id="PF24871"/>
    </source>
</evidence>
<feature type="transmembrane region" description="Helical" evidence="12">
    <location>
        <begin position="206"/>
        <end position="224"/>
    </location>
</feature>
<keyword evidence="3" id="KW-0813">Transport</keyword>
<dbReference type="InterPro" id="IPR056768">
    <property type="entry name" value="THU_Piezo"/>
</dbReference>
<evidence type="ECO:0000313" key="19">
    <source>
        <dbReference type="Proteomes" id="UP000694558"/>
    </source>
</evidence>
<feature type="region of interest" description="Disordered" evidence="11">
    <location>
        <begin position="1336"/>
        <end position="1371"/>
    </location>
</feature>
<evidence type="ECO:0000259" key="15">
    <source>
        <dbReference type="Pfam" id="PF23188"/>
    </source>
</evidence>
<keyword evidence="7" id="KW-0406">Ion transport</keyword>
<dbReference type="GO" id="GO:0005886">
    <property type="term" value="C:plasma membrane"/>
    <property type="evidence" value="ECO:0007669"/>
    <property type="project" value="UniProtKB-SubCell"/>
</dbReference>
<feature type="transmembrane region" description="Helical" evidence="12">
    <location>
        <begin position="461"/>
        <end position="482"/>
    </location>
</feature>
<feature type="transmembrane region" description="Helical" evidence="12">
    <location>
        <begin position="1639"/>
        <end position="1660"/>
    </location>
</feature>
<feature type="transmembrane region" description="Helical" evidence="12">
    <location>
        <begin position="676"/>
        <end position="697"/>
    </location>
</feature>
<dbReference type="Pfam" id="PF24874">
    <property type="entry name" value="Piezo_THU9_anchor"/>
    <property type="match status" value="1"/>
</dbReference>
<reference evidence="18" key="2">
    <citation type="submission" date="2025-08" db="UniProtKB">
        <authorList>
            <consortium name="Ensembl"/>
        </authorList>
    </citation>
    <scope>IDENTIFICATION</scope>
</reference>
<feature type="transmembrane region" description="Helical" evidence="12">
    <location>
        <begin position="1459"/>
        <end position="1478"/>
    </location>
</feature>
<proteinExistence type="inferred from homology"/>
<evidence type="ECO:0000256" key="9">
    <source>
        <dbReference type="ARBA" id="ARBA00023303"/>
    </source>
</evidence>
<name>A0A8D3BAL5_SCOMX</name>
<feature type="transmembrane region" description="Helical" evidence="12">
    <location>
        <begin position="575"/>
        <end position="592"/>
    </location>
</feature>
<feature type="transmembrane region" description="Helical" evidence="12">
    <location>
        <begin position="1851"/>
        <end position="1874"/>
    </location>
</feature>
<dbReference type="Ensembl" id="ENSSMAT00000031546.2">
    <property type="protein sequence ID" value="ENSSMAP00000031163.2"/>
    <property type="gene ID" value="ENSSMAG00000019053.2"/>
</dbReference>
<feature type="compositionally biased region" description="Acidic residues" evidence="11">
    <location>
        <begin position="733"/>
        <end position="752"/>
    </location>
</feature>
<feature type="coiled-coil region" evidence="10">
    <location>
        <begin position="1425"/>
        <end position="1459"/>
    </location>
</feature>
<feature type="transmembrane region" description="Helical" evidence="12">
    <location>
        <begin position="1894"/>
        <end position="1913"/>
    </location>
</feature>
<dbReference type="Pfam" id="PF23188">
    <property type="entry name" value="THU_Piezo1"/>
    <property type="match status" value="1"/>
</dbReference>
<feature type="region of interest" description="Disordered" evidence="11">
    <location>
        <begin position="154"/>
        <end position="192"/>
    </location>
</feature>
<feature type="region of interest" description="Disordered" evidence="11">
    <location>
        <begin position="715"/>
        <end position="754"/>
    </location>
</feature>
<feature type="compositionally biased region" description="Acidic residues" evidence="11">
    <location>
        <begin position="156"/>
        <end position="178"/>
    </location>
</feature>
<evidence type="ECO:0000256" key="10">
    <source>
        <dbReference type="SAM" id="Coils"/>
    </source>
</evidence>
<feature type="compositionally biased region" description="Basic and acidic residues" evidence="11">
    <location>
        <begin position="1759"/>
        <end position="1778"/>
    </location>
</feature>
<dbReference type="PANTHER" id="PTHR47049:SF5">
    <property type="entry name" value="PIEZO-TYPE MECHANOSENSITIVE ION CHANNEL COMPONENT"/>
    <property type="match status" value="1"/>
</dbReference>
<feature type="transmembrane region" description="Helical" evidence="12">
    <location>
        <begin position="1020"/>
        <end position="1042"/>
    </location>
</feature>
<feature type="transmembrane region" description="Helical" evidence="12">
    <location>
        <begin position="1166"/>
        <end position="1185"/>
    </location>
</feature>
<feature type="transmembrane region" description="Helical" evidence="12">
    <location>
        <begin position="29"/>
        <end position="47"/>
    </location>
</feature>
<evidence type="ECO:0000256" key="7">
    <source>
        <dbReference type="ARBA" id="ARBA00023065"/>
    </source>
</evidence>
<feature type="domain" description="Piezo transmembrane helical unit" evidence="15">
    <location>
        <begin position="1623"/>
        <end position="1745"/>
    </location>
</feature>
<keyword evidence="4" id="KW-1003">Cell membrane</keyword>
<evidence type="ECO:0000256" key="8">
    <source>
        <dbReference type="ARBA" id="ARBA00023136"/>
    </source>
</evidence>
<feature type="transmembrane region" description="Helical" evidence="12">
    <location>
        <begin position="783"/>
        <end position="804"/>
    </location>
</feature>
<feature type="domain" description="Piezo non-specific cation channel cap" evidence="13">
    <location>
        <begin position="2123"/>
        <end position="2408"/>
    </location>
</feature>
<accession>A0A8D3BAL5</accession>
<feature type="transmembrane region" description="Helical" evidence="12">
    <location>
        <begin position="507"/>
        <end position="528"/>
    </location>
</feature>
<feature type="transmembrane region" description="Helical" evidence="12">
    <location>
        <begin position="2064"/>
        <end position="2088"/>
    </location>
</feature>
<reference evidence="18" key="1">
    <citation type="submission" date="2023-05" db="EMBL/GenBank/DDBJ databases">
        <title>High-quality long-read genome of Scophthalmus maximus.</title>
        <authorList>
            <person name="Lien S."/>
            <person name="Martinez P."/>
        </authorList>
    </citation>
    <scope>NUCLEOTIDE SEQUENCE [LARGE SCALE GENOMIC DNA]</scope>
</reference>
<evidence type="ECO:0000256" key="4">
    <source>
        <dbReference type="ARBA" id="ARBA00022475"/>
    </source>
</evidence>
<gene>
    <name evidence="18" type="primary">PIEZO1</name>
</gene>
<comment type="similarity">
    <text evidence="2">Belongs to the PIEZO (TC 1.A.75) family.</text>
</comment>
<evidence type="ECO:0000256" key="5">
    <source>
        <dbReference type="ARBA" id="ARBA00022692"/>
    </source>
</evidence>
<feature type="transmembrane region" description="Helical" evidence="12">
    <location>
        <begin position="118"/>
        <end position="139"/>
    </location>
</feature>
<feature type="domain" description="Piezo TM25-28" evidence="14">
    <location>
        <begin position="1116"/>
        <end position="1434"/>
    </location>
</feature>
<evidence type="ECO:0000259" key="13">
    <source>
        <dbReference type="Pfam" id="PF12166"/>
    </source>
</evidence>
<dbReference type="GeneTree" id="ENSGT00940000157348"/>
<sequence>MDLQVIVWLCYCFLLPAVLLTACLLRYNILSLVYFLYLLLLPWFLCPNKHTIRGHTGRFIRAVFCTSLLFVLAHICFQTVLYTYPPLNIGIGDNCSQWDAITSHIGVSRLPLDDLWSVLRLLCPDLGVCVVSLVTVILCSRLVRNREMVAAANITSEEEQEEEVEVEEETSGNEDDEERSLPAEEVSTATRAKQMPERLKVIARKVLRDLGRILAISLLALAGITLPSAFSAVYFLLFIGVCTWWAYNLPISHLGFNALCVMVGFFTAGHMVCLYLYQSLLAQALFPPHSLWARLFGLKDIIIPGNCSSPYELNLNADYDWPVYVNPGILFLLYITIVTVLKTGRHGTPNQVTCYLFISTDLNLKCLCSPLLFQLMLLSGSSRGGTVGEESQPDLGVSGVPSGQQSESPFFLLGKVVMQQSYVCALIAMMVWSITYHSWLTFVLLLWACLIWILRARRHAATLCSPFILLYGLALCCLQYVWAMELQPELPTTVGTMSLRQLGLDRAQYPCLRLGAMLLFTLTFWLLVRQSVKENFSRKRKMATPLQEVTTGEEAGSESVLRVLGGMVMSCYAKYWIYVCGGMFIMVSFAGKLVGYKIIYMLLFLLCLCLYQVYYSLWRRLLKLFWWLVVAYTMLVLISIYTYQFEDFPGYWRNFTGFTEEQLAAIGLETFALSELFSSILIPGFFLLACILQLHYFHKPFMRITNLEHVTPIHKKKSSERTEPVGPGNEGVNFEEDDLATTMDEESEDEGKEELGPSKWGLVMDRLLVLSRRFYDNLTKVQVFLWRLLELHILKMVAFFSVWVALEEPSVMNLVLVVLWSLAMPYGRFRPMASCLSTVWVCVIIVCKMLYQLSVVNPIEYSSNCSLPLINQTNLLPEEMVNSSLYKDPVDPANWFGIRKDATVLGYSKNHLIVLMLLVFEATVYRHQAHHYRQLQRSPPTIPALFPAATRDTLDQGLLSCIKYLLNYTFYKFGLEICFLMTVNVIGQRMNFLVIIHGCWLVAILVKRRRAAIAGIWPRYCLFLSVFMIYQYLLCVGMPPALCIDYPWRWNTPVLMNSALIKWIFLPDFFTVPNSKNLIADFVLLICASQQWKVFECEHTEEWMVPAGENKDDPEPMEGRLFNPAPNFINCRSYLDMAKVLVFRYLFWFVLSVVFVTGATRISVFGLGYLLACFFFLLFGTQLLVKPSRTRLALWDCLIIYNVAVIISKNMLSILACVFVFEMQKGFCWVIQLFSLVCTVKGYYDPKAVSDKTCSLPVEEAGIMWDSICFLCLLLQRRVFLSFYFLHVTAELQASAKQASRGFELFRASIVKNIKFHQQAEKKSLSQLKRSMQRIRSKQQKYREGHKTSEDANESPTAETQSEKKKSKKKEWHRPWLDHATVLHSGEYYLFESDSEDEEDLQSEEQKPQKQTACQLAYQAWVTSVKAALRDRQRRQRQLRRMERKEKERQQRLDSQQQAAFSAIGSIFLTSFITVVEPGHGEMVQRILDILRFLWAIVLAMVDGLVQWLNLLTKQYRETSTVLCNERYFIIHKIQQHHTTADSTDDQLSMDSDSPTLESCLDETDAENFTGYRSVWTRLCLSLVSSAYQPHFFIEELEQSREFYTDQNRLLKLLFAMHNLLAANSELVCYFIIVLNNVASASVISLVLPILVFLWAMLAVPRPTKKFWMTAIVYTEVMVLVKYLFQFGFFPWNSVYEMTLNEDKPFFPPRILGLEKTDNYIKYDLLQLLVLFFHRSLLMRYGLWDHEGPLEEQSPSPESCKDEGKTGAEGDEDGRRQEGGGGGGEEEEEGRVTSTSTLDNLEVTQQDHIASLTCPLLHVCFFLRSVQSVYGPAQGFFSDILQAEYRAATDVYALMFLTDVIDFIIVVFGFWAFGKHSAAADIASSLSEDQVPEAFLVMLLIQFSTMIIDRALYLRKAVLGKLIFQVILVFGIHLWMFFILPAVTERKFNQNFVAQLWYFVKCIYFGLSAYQIRCGYPTRILGNFLTKKYNHLNLFLFQGFRLVPFLVELRAVMDWVWTDTTLSLSNWMCVEDIYANIFIIKCSRETEKKYPQPKGQKKKKIVKYGMGGLIIFFLICIIWFPLLFISLVRSVVGVVNHPIDVTVTVKLGGYEPLFTMSVQQQSIQPFTEAEYEQLTQKFGDNAVAMQFITLYSYEDIVTSMIEGSSGSVWRISPPSRQEVIKELLGSPVDLTLRLAWTFQRDLGKGGTVEHTFDKYSIDLEPSNPVRADLASLLVGNRTEPVLVPNMFPNYIRAPNGAEAKPVGQLFKENEAGYLNITLSLMSDGSLNDSRNQEWWDIAIAGCAPASCGVLPMVIFNDKVSPPSLGFLAGYGIMGLYVSVVLVIGKFVRGFFSEISHSIMFEELPCVDRILKLCTDIFLVNRELELEEELYSKLIFLYRSPETMIKWTRDIHGREHDRY</sequence>
<feature type="transmembrane region" description="Helical" evidence="12">
    <location>
        <begin position="59"/>
        <end position="84"/>
    </location>
</feature>
<evidence type="ECO:0000256" key="11">
    <source>
        <dbReference type="SAM" id="MobiDB-lite"/>
    </source>
</evidence>
<evidence type="ECO:0000313" key="18">
    <source>
        <dbReference type="Ensembl" id="ENSSMAP00000031163.2"/>
    </source>
</evidence>
<evidence type="ECO:0000256" key="2">
    <source>
        <dbReference type="ARBA" id="ARBA00007821"/>
    </source>
</evidence>
<feature type="transmembrane region" description="Helical" evidence="12">
    <location>
        <begin position="1667"/>
        <end position="1685"/>
    </location>
</feature>